<reference evidence="3" key="1">
    <citation type="submission" date="2022-10" db="EMBL/GenBank/DDBJ databases">
        <title>Genome assembly of Pristionchus species.</title>
        <authorList>
            <person name="Yoshida K."/>
            <person name="Sommer R.J."/>
        </authorList>
    </citation>
    <scope>NUCLEOTIDE SEQUENCE [LARGE SCALE GENOMIC DNA]</scope>
    <source>
        <strain evidence="3">RS5460</strain>
    </source>
</reference>
<sequence length="108" mass="12175">EQNQLPLGCSNFSKESAPSNRIFSRELVEAGVGGQELKEIPENKQQMSNARTSSKDKTPTKTQQTKTKNKIKDQSRKELSKGRTPDISPKPNKKTSRKSIKECDRKKT</sequence>
<feature type="compositionally biased region" description="Basic and acidic residues" evidence="1">
    <location>
        <begin position="99"/>
        <end position="108"/>
    </location>
</feature>
<accession>A0AAN5D5Y3</accession>
<dbReference type="EMBL" id="BTRK01000006">
    <property type="protein sequence ID" value="GMR56627.1"/>
    <property type="molecule type" value="Genomic_DNA"/>
</dbReference>
<comment type="caution">
    <text evidence="2">The sequence shown here is derived from an EMBL/GenBank/DDBJ whole genome shotgun (WGS) entry which is preliminary data.</text>
</comment>
<proteinExistence type="predicted"/>
<name>A0AAN5D5Y3_9BILA</name>
<feature type="compositionally biased region" description="Basic and acidic residues" evidence="1">
    <location>
        <begin position="70"/>
        <end position="84"/>
    </location>
</feature>
<dbReference type="AlphaFoldDB" id="A0AAN5D5Y3"/>
<feature type="region of interest" description="Disordered" evidence="1">
    <location>
        <begin position="34"/>
        <end position="108"/>
    </location>
</feature>
<dbReference type="Proteomes" id="UP001328107">
    <property type="component" value="Unassembled WGS sequence"/>
</dbReference>
<gene>
    <name evidence="2" type="ORF">PMAYCL1PPCAC_26822</name>
</gene>
<evidence type="ECO:0000313" key="3">
    <source>
        <dbReference type="Proteomes" id="UP001328107"/>
    </source>
</evidence>
<feature type="region of interest" description="Disordered" evidence="1">
    <location>
        <begin position="1"/>
        <end position="22"/>
    </location>
</feature>
<evidence type="ECO:0000256" key="1">
    <source>
        <dbReference type="SAM" id="MobiDB-lite"/>
    </source>
</evidence>
<organism evidence="2 3">
    <name type="scientific">Pristionchus mayeri</name>
    <dbReference type="NCBI Taxonomy" id="1317129"/>
    <lineage>
        <taxon>Eukaryota</taxon>
        <taxon>Metazoa</taxon>
        <taxon>Ecdysozoa</taxon>
        <taxon>Nematoda</taxon>
        <taxon>Chromadorea</taxon>
        <taxon>Rhabditida</taxon>
        <taxon>Rhabditina</taxon>
        <taxon>Diplogasteromorpha</taxon>
        <taxon>Diplogasteroidea</taxon>
        <taxon>Neodiplogasteridae</taxon>
        <taxon>Pristionchus</taxon>
    </lineage>
</organism>
<evidence type="ECO:0000313" key="2">
    <source>
        <dbReference type="EMBL" id="GMR56627.1"/>
    </source>
</evidence>
<protein>
    <submittedName>
        <fullName evidence="2">Uncharacterized protein</fullName>
    </submittedName>
</protein>
<keyword evidence="3" id="KW-1185">Reference proteome</keyword>
<feature type="non-terminal residue" evidence="2">
    <location>
        <position position="1"/>
    </location>
</feature>